<dbReference type="GO" id="GO:0030674">
    <property type="term" value="F:protein-macromolecule adaptor activity"/>
    <property type="evidence" value="ECO:0007669"/>
    <property type="project" value="TreeGrafter"/>
</dbReference>
<keyword evidence="2" id="KW-0479">Metal-binding</keyword>
<dbReference type="AlphaFoldDB" id="A0A448ZGK6"/>
<dbReference type="Pfam" id="PF23356">
    <property type="entry name" value="TPR_PEP5_VPS11"/>
    <property type="match status" value="1"/>
</dbReference>
<evidence type="ECO:0000313" key="9">
    <source>
        <dbReference type="Proteomes" id="UP000291116"/>
    </source>
</evidence>
<comment type="subcellular location">
    <subcellularLocation>
        <location evidence="1">Endomembrane system</location>
        <topology evidence="1">Peripheral membrane protein</topology>
    </subcellularLocation>
</comment>
<feature type="compositionally biased region" description="Basic and acidic residues" evidence="7">
    <location>
        <begin position="237"/>
        <end position="255"/>
    </location>
</feature>
<dbReference type="InterPro" id="IPR057308">
    <property type="entry name" value="CHCR_PEP5_VPS11"/>
</dbReference>
<feature type="compositionally biased region" description="Polar residues" evidence="7">
    <location>
        <begin position="403"/>
        <end position="413"/>
    </location>
</feature>
<keyword evidence="4" id="KW-0862">Zinc</keyword>
<feature type="region of interest" description="Disordered" evidence="7">
    <location>
        <begin position="395"/>
        <end position="415"/>
    </location>
</feature>
<dbReference type="GO" id="GO:0008270">
    <property type="term" value="F:zinc ion binding"/>
    <property type="evidence" value="ECO:0007669"/>
    <property type="project" value="UniProtKB-KW"/>
</dbReference>
<reference evidence="8 9" key="1">
    <citation type="submission" date="2019-01" db="EMBL/GenBank/DDBJ databases">
        <authorList>
            <person name="Ferrante I. M."/>
        </authorList>
    </citation>
    <scope>NUCLEOTIDE SEQUENCE [LARGE SCALE GENOMIC DNA]</scope>
    <source>
        <strain evidence="8 9">B856</strain>
    </source>
</reference>
<dbReference type="GO" id="GO:0030897">
    <property type="term" value="C:HOPS complex"/>
    <property type="evidence" value="ECO:0007669"/>
    <property type="project" value="TreeGrafter"/>
</dbReference>
<keyword evidence="5" id="KW-0472">Membrane</keyword>
<dbReference type="GO" id="GO:0007033">
    <property type="term" value="P:vacuole organization"/>
    <property type="evidence" value="ECO:0007669"/>
    <property type="project" value="TreeGrafter"/>
</dbReference>
<gene>
    <name evidence="8" type="ORF">PSNMU_V1.4_AUG-EV-PASAV3_0081460</name>
</gene>
<dbReference type="GO" id="GO:0048284">
    <property type="term" value="P:organelle fusion"/>
    <property type="evidence" value="ECO:0007669"/>
    <property type="project" value="TreeGrafter"/>
</dbReference>
<dbReference type="OrthoDB" id="26184at2759"/>
<evidence type="ECO:0000256" key="5">
    <source>
        <dbReference type="ARBA" id="ARBA00023136"/>
    </source>
</evidence>
<dbReference type="PANTHER" id="PTHR23323">
    <property type="entry name" value="VACUOLAR PROTEIN SORTING-ASSOCIATED PROTEIN"/>
    <property type="match status" value="1"/>
</dbReference>
<dbReference type="GO" id="GO:0006904">
    <property type="term" value="P:vesicle docking involved in exocytosis"/>
    <property type="evidence" value="ECO:0007669"/>
    <property type="project" value="TreeGrafter"/>
</dbReference>
<evidence type="ECO:0000256" key="7">
    <source>
        <dbReference type="SAM" id="MobiDB-lite"/>
    </source>
</evidence>
<sequence>MASSRWKRFAFFEKNAISLPSEVLEDLLPAGEYEYSNSGGRGRRSEEGPSNSKDKVRMVVTTAALPLDSKPGHGATAGMPNQGSGGNANASGGGEYTVALNEMWSGLAACNPMENIPGGYAGGTNQTITLPSQAQLFEDDSNVVSSSSGAAVDGLVLAFVTSRDTNRVHCFDISVRCNHRSSGGAPGIEPSADGDTQASGKKASDPEDLDGWRGYLAPIQMGTRATSDSRAAAGRSSDGRASADTDAARPQEEPREGIVGIATCRGTSGHRPMHMACITATNLVVCVDPHLYLSCRRPLSTPENNEAPSFTLGSNWNEASYGKMTAVDVAPGIVAVGTDTGSLHIFTYGGGRRVLRPYLSIPSPPSNDMAIVVCKISVGKEKVSVFVAYQRGRKTHRGAKTDGSPTPRTSSGVSCYDMPLPKGNSPAAVTAPSARHDLDGRNVSSSSLCDAVFNENENELQLCVARPDGLYTYSTTQKVDVSPIDGSKLAICLVPSPKAAGTSREMVSSGKTGSGFVLVASTDSKSRRDAVDLYDPHNKLVAFHLLLSPGHTAIRAAGVTTPPTRSADGSLQNGRSSAVVFTSGGSLVTLTEKETAQKVNLLVQKNLYSAAIFVAYADPSYETEDITLLYRRHAEYLYRKGEYSSAIEQYIHTIGSLEPSHVIFRFLDAPKIPLLVKYLEELRSRDLTTPVHNELLRTCYLKLNDTESAEAIAAFSSRSMDSESLSTMVAKSPKDAFATICSFQAPEAAEALAVYGATLARLLPRETAGLVVSLCLGTFSPQKLADSQAAVMANAKKLLEQPVDDRDRACDPYPVHVFASAFLENPKILRLILTHCNRNKCYLSPSLRRTLLELTLQEWNQAKRTGDMEAERMRRKEAIAALTDSHSREIGDYDALVIVQLAGFEDGELLLYERLQMGPMLLSRYAKDGGVKARRQMLAMCRNDPEISADVLGYFVNMVTERMALAEKEGVDDGEESDDEVNDILEDIQDTLALAKRQGVLPPVRIARILAGEGTGQFSGSSAEAASDRSPVRTVPLSVALDYVGDILDESRKEISRLKTEVEDYNQLCNSMEAQIDALLNTSASASQQRIATTQSSEEPSKQLSPRIHVEDMYTKVRLHLDKNDKQDNKADLSREAFWRDMDQSEDSFQTLARFFAQNVIQ</sequence>
<evidence type="ECO:0000256" key="6">
    <source>
        <dbReference type="SAM" id="Coils"/>
    </source>
</evidence>
<keyword evidence="6" id="KW-0175">Coiled coil</keyword>
<dbReference type="Proteomes" id="UP000291116">
    <property type="component" value="Unassembled WGS sequence"/>
</dbReference>
<keyword evidence="9" id="KW-1185">Reference proteome</keyword>
<evidence type="ECO:0000256" key="1">
    <source>
        <dbReference type="ARBA" id="ARBA00004184"/>
    </source>
</evidence>
<feature type="region of interest" description="Disordered" evidence="7">
    <location>
        <begin position="32"/>
        <end position="55"/>
    </location>
</feature>
<feature type="coiled-coil region" evidence="6">
    <location>
        <begin position="1048"/>
        <end position="1082"/>
    </location>
</feature>
<accession>A0A448ZGK6</accession>
<evidence type="ECO:0000256" key="4">
    <source>
        <dbReference type="ARBA" id="ARBA00022833"/>
    </source>
</evidence>
<organism evidence="8 9">
    <name type="scientific">Pseudo-nitzschia multistriata</name>
    <dbReference type="NCBI Taxonomy" id="183589"/>
    <lineage>
        <taxon>Eukaryota</taxon>
        <taxon>Sar</taxon>
        <taxon>Stramenopiles</taxon>
        <taxon>Ochrophyta</taxon>
        <taxon>Bacillariophyta</taxon>
        <taxon>Bacillariophyceae</taxon>
        <taxon>Bacillariophycidae</taxon>
        <taxon>Bacillariales</taxon>
        <taxon>Bacillariaceae</taxon>
        <taxon>Pseudo-nitzschia</taxon>
    </lineage>
</organism>
<proteinExistence type="predicted"/>
<evidence type="ECO:0000256" key="3">
    <source>
        <dbReference type="ARBA" id="ARBA00022771"/>
    </source>
</evidence>
<feature type="compositionally biased region" description="Low complexity" evidence="7">
    <location>
        <begin position="222"/>
        <end position="236"/>
    </location>
</feature>
<dbReference type="PANTHER" id="PTHR23323:SF24">
    <property type="entry name" value="VACUOLAR PROTEIN SORTING-ASSOCIATED PROTEIN 11 HOMOLOG"/>
    <property type="match status" value="1"/>
</dbReference>
<dbReference type="GO" id="GO:0007032">
    <property type="term" value="P:endosome organization"/>
    <property type="evidence" value="ECO:0007669"/>
    <property type="project" value="TreeGrafter"/>
</dbReference>
<feature type="region of interest" description="Disordered" evidence="7">
    <location>
        <begin position="67"/>
        <end position="87"/>
    </location>
</feature>
<name>A0A448ZGK6_9STRA</name>
<evidence type="ECO:0000256" key="2">
    <source>
        <dbReference type="ARBA" id="ARBA00022723"/>
    </source>
</evidence>
<keyword evidence="3" id="KW-0863">Zinc-finger</keyword>
<dbReference type="EMBL" id="CAACVS010000335">
    <property type="protein sequence ID" value="VEU41179.1"/>
    <property type="molecule type" value="Genomic_DNA"/>
</dbReference>
<feature type="compositionally biased region" description="Basic and acidic residues" evidence="7">
    <location>
        <begin position="43"/>
        <end position="55"/>
    </location>
</feature>
<feature type="region of interest" description="Disordered" evidence="7">
    <location>
        <begin position="181"/>
        <end position="255"/>
    </location>
</feature>
<dbReference type="GO" id="GO:0005768">
    <property type="term" value="C:endosome"/>
    <property type="evidence" value="ECO:0007669"/>
    <property type="project" value="TreeGrafter"/>
</dbReference>
<evidence type="ECO:0000313" key="8">
    <source>
        <dbReference type="EMBL" id="VEU41179.1"/>
    </source>
</evidence>
<protein>
    <submittedName>
        <fullName evidence="8">Uncharacterized protein</fullName>
    </submittedName>
</protein>